<sequence length="232" mass="25972">MGSAVNVRRWMPLVAGVLLALVCVRLGMWQLDRAAFKRELHARITANEAVRAAENAASLATWQRVQLRGSWVSGQTVFLDNRSYQHQPGYEVLSLLQLDNAGGLVMVNRGWVKAGAQRTQLPDVAQPDGLVTLIGRVREPDLTSFRLDDGRDPGKIWQRADPGLFAGRLGKPVAPYVIQQESDAADGLVRDWPRHENEAYKHQAYALQWFAFACLSAGLSGWFAWRRPRSNR</sequence>
<dbReference type="InterPro" id="IPR002994">
    <property type="entry name" value="Surf1/Shy1"/>
</dbReference>
<keyword evidence="5 6" id="KW-0472">Membrane</keyword>
<accession>A0ABP9QZ06</accession>
<evidence type="ECO:0000256" key="4">
    <source>
        <dbReference type="ARBA" id="ARBA00022989"/>
    </source>
</evidence>
<evidence type="ECO:0000256" key="5">
    <source>
        <dbReference type="ARBA" id="ARBA00023136"/>
    </source>
</evidence>
<proteinExistence type="inferred from homology"/>
<comment type="caution">
    <text evidence="6">Lacks conserved residue(s) required for the propagation of feature annotation.</text>
</comment>
<organism evidence="7 8">
    <name type="scientific">Viridibacterium curvum</name>
    <dbReference type="NCBI Taxonomy" id="1101404"/>
    <lineage>
        <taxon>Bacteria</taxon>
        <taxon>Pseudomonadati</taxon>
        <taxon>Pseudomonadota</taxon>
        <taxon>Betaproteobacteria</taxon>
        <taxon>Rhodocyclales</taxon>
        <taxon>Rhodocyclaceae</taxon>
        <taxon>Viridibacterium</taxon>
    </lineage>
</organism>
<dbReference type="PROSITE" id="PS50895">
    <property type="entry name" value="SURF1"/>
    <property type="match status" value="1"/>
</dbReference>
<keyword evidence="4 6" id="KW-1133">Transmembrane helix</keyword>
<name>A0ABP9QZ06_9RHOO</name>
<dbReference type="PANTHER" id="PTHR23427">
    <property type="entry name" value="SURFEIT LOCUS PROTEIN"/>
    <property type="match status" value="1"/>
</dbReference>
<keyword evidence="3 6" id="KW-0812">Transmembrane</keyword>
<gene>
    <name evidence="7" type="ORF">GCM10025770_31490</name>
</gene>
<dbReference type="EMBL" id="BAABLD010000015">
    <property type="protein sequence ID" value="GAA5169669.1"/>
    <property type="molecule type" value="Genomic_DNA"/>
</dbReference>
<comment type="similarity">
    <text evidence="2 6">Belongs to the SURF1 family.</text>
</comment>
<comment type="subcellular location">
    <subcellularLocation>
        <location evidence="6">Cell membrane</location>
        <topology evidence="6">Multi-pass membrane protein</topology>
    </subcellularLocation>
    <subcellularLocation>
        <location evidence="1">Membrane</location>
    </subcellularLocation>
</comment>
<dbReference type="CDD" id="cd06662">
    <property type="entry name" value="SURF1"/>
    <property type="match status" value="1"/>
</dbReference>
<evidence type="ECO:0000256" key="6">
    <source>
        <dbReference type="RuleBase" id="RU363076"/>
    </source>
</evidence>
<evidence type="ECO:0000256" key="3">
    <source>
        <dbReference type="ARBA" id="ARBA00022692"/>
    </source>
</evidence>
<evidence type="ECO:0000313" key="8">
    <source>
        <dbReference type="Proteomes" id="UP001500547"/>
    </source>
</evidence>
<evidence type="ECO:0000256" key="1">
    <source>
        <dbReference type="ARBA" id="ARBA00004370"/>
    </source>
</evidence>
<reference evidence="8" key="1">
    <citation type="journal article" date="2019" name="Int. J. Syst. Evol. Microbiol.">
        <title>The Global Catalogue of Microorganisms (GCM) 10K type strain sequencing project: providing services to taxonomists for standard genome sequencing and annotation.</title>
        <authorList>
            <consortium name="The Broad Institute Genomics Platform"/>
            <consortium name="The Broad Institute Genome Sequencing Center for Infectious Disease"/>
            <person name="Wu L."/>
            <person name="Ma J."/>
        </authorList>
    </citation>
    <scope>NUCLEOTIDE SEQUENCE [LARGE SCALE GENOMIC DNA]</scope>
    <source>
        <strain evidence="8">JCM 18715</strain>
    </source>
</reference>
<comment type="caution">
    <text evidence="7">The sequence shown here is derived from an EMBL/GenBank/DDBJ whole genome shotgun (WGS) entry which is preliminary data.</text>
</comment>
<feature type="transmembrane region" description="Helical" evidence="6">
    <location>
        <begin position="206"/>
        <end position="225"/>
    </location>
</feature>
<dbReference type="PANTHER" id="PTHR23427:SF2">
    <property type="entry name" value="SURFEIT LOCUS PROTEIN 1"/>
    <property type="match status" value="1"/>
</dbReference>
<evidence type="ECO:0000313" key="7">
    <source>
        <dbReference type="EMBL" id="GAA5169669.1"/>
    </source>
</evidence>
<dbReference type="RefSeq" id="WP_345534060.1">
    <property type="nucleotide sequence ID" value="NZ_BAABLD010000015.1"/>
</dbReference>
<dbReference type="Pfam" id="PF02104">
    <property type="entry name" value="SURF1"/>
    <property type="match status" value="1"/>
</dbReference>
<evidence type="ECO:0000256" key="2">
    <source>
        <dbReference type="ARBA" id="ARBA00007165"/>
    </source>
</evidence>
<protein>
    <recommendedName>
        <fullName evidence="6">SURF1-like protein</fullName>
    </recommendedName>
</protein>
<dbReference type="InterPro" id="IPR045214">
    <property type="entry name" value="Surf1/Surf4"/>
</dbReference>
<keyword evidence="6" id="KW-1003">Cell membrane</keyword>
<keyword evidence="8" id="KW-1185">Reference proteome</keyword>
<dbReference type="Proteomes" id="UP001500547">
    <property type="component" value="Unassembled WGS sequence"/>
</dbReference>